<accession>A0A3Q0D233</accession>
<dbReference type="Proteomes" id="UP000886700">
    <property type="component" value="Unplaced"/>
</dbReference>
<dbReference type="AlphaFoldDB" id="A0A3Q0D233"/>
<name>A0A3Q0D233_MESAU</name>
<keyword evidence="2" id="KW-1185">Reference proteome</keyword>
<reference evidence="3" key="1">
    <citation type="submission" date="2025-08" db="UniProtKB">
        <authorList>
            <consortium name="RefSeq"/>
        </authorList>
    </citation>
    <scope>IDENTIFICATION</scope>
    <source>
        <tissue evidence="3">Liver</tissue>
    </source>
</reference>
<sequence length="217" mass="23158">MDSARGARLGGAEAWSLAEVWALAGSLRGPGFSLAWPPPSSGTGRTPRLQPPGHRPLSCAARLRRRAGTEPADRAGQCRHQGSIIHGAPGRAPKTSSVLGFSGGVETTRGKSSQSKVGHISYFPKSGMVRHTLQERHVDFGGFEVSWAYTGSSSEASEGHVVRPRLRISTAEEEQPLGAAAEAGGSPEFKGSQDRRVKPSEKQRIKNCKQNTEDSHQ</sequence>
<dbReference type="GeneID" id="110342360"/>
<evidence type="ECO:0000313" key="2">
    <source>
        <dbReference type="Proteomes" id="UP000886700"/>
    </source>
</evidence>
<evidence type="ECO:0000313" key="3">
    <source>
        <dbReference type="RefSeq" id="XP_021087317.1"/>
    </source>
</evidence>
<feature type="compositionally biased region" description="Basic and acidic residues" evidence="1">
    <location>
        <begin position="191"/>
        <end position="204"/>
    </location>
</feature>
<organism evidence="2 3">
    <name type="scientific">Mesocricetus auratus</name>
    <name type="common">Golden hamster</name>
    <dbReference type="NCBI Taxonomy" id="10036"/>
    <lineage>
        <taxon>Eukaryota</taxon>
        <taxon>Metazoa</taxon>
        <taxon>Chordata</taxon>
        <taxon>Craniata</taxon>
        <taxon>Vertebrata</taxon>
        <taxon>Euteleostomi</taxon>
        <taxon>Mammalia</taxon>
        <taxon>Eutheria</taxon>
        <taxon>Euarchontoglires</taxon>
        <taxon>Glires</taxon>
        <taxon>Rodentia</taxon>
        <taxon>Myomorpha</taxon>
        <taxon>Muroidea</taxon>
        <taxon>Cricetidae</taxon>
        <taxon>Cricetinae</taxon>
        <taxon>Mesocricetus</taxon>
    </lineage>
</organism>
<dbReference type="OrthoDB" id="10625515at2759"/>
<dbReference type="KEGG" id="maua:110342360"/>
<gene>
    <name evidence="3" type="primary">LOC110342360</name>
</gene>
<evidence type="ECO:0000256" key="1">
    <source>
        <dbReference type="SAM" id="MobiDB-lite"/>
    </source>
</evidence>
<dbReference type="RefSeq" id="XP_021087317.1">
    <property type="nucleotide sequence ID" value="XM_021231658.2"/>
</dbReference>
<feature type="region of interest" description="Disordered" evidence="1">
    <location>
        <begin position="169"/>
        <end position="217"/>
    </location>
</feature>
<protein>
    <submittedName>
        <fullName evidence="3">Uncharacterized protein LOC110342360</fullName>
    </submittedName>
</protein>
<proteinExistence type="predicted"/>